<evidence type="ECO:0000256" key="4">
    <source>
        <dbReference type="ARBA" id="ARBA00022695"/>
    </source>
</evidence>
<accession>A0AA95MPG4</accession>
<dbReference type="CDD" id="cd02541">
    <property type="entry name" value="UGPase_prokaryotic"/>
    <property type="match status" value="1"/>
</dbReference>
<gene>
    <name evidence="7" type="ORF">QNH39_06755</name>
</gene>
<dbReference type="InterPro" id="IPR005771">
    <property type="entry name" value="GalU_uridylyltTrfase_bac/arc"/>
</dbReference>
<keyword evidence="3 7" id="KW-0808">Transferase</keyword>
<dbReference type="SUPFAM" id="SSF53448">
    <property type="entry name" value="Nucleotide-diphospho-sugar transferases"/>
    <property type="match status" value="1"/>
</dbReference>
<organism evidence="7 8">
    <name type="scientific">Neobacillus novalis</name>
    <dbReference type="NCBI Taxonomy" id="220687"/>
    <lineage>
        <taxon>Bacteria</taxon>
        <taxon>Bacillati</taxon>
        <taxon>Bacillota</taxon>
        <taxon>Bacilli</taxon>
        <taxon>Bacillales</taxon>
        <taxon>Bacillaceae</taxon>
        <taxon>Neobacillus</taxon>
    </lineage>
</organism>
<reference evidence="7" key="1">
    <citation type="submission" date="2023-05" db="EMBL/GenBank/DDBJ databases">
        <title>Comparative genomics of Bacillaceae isolates and their secondary metabolite potential.</title>
        <authorList>
            <person name="Song L."/>
            <person name="Nielsen L.J."/>
            <person name="Mohite O."/>
            <person name="Xu X."/>
            <person name="Weber T."/>
            <person name="Kovacs A.T."/>
        </authorList>
    </citation>
    <scope>NUCLEOTIDE SEQUENCE</scope>
    <source>
        <strain evidence="7">XLM17</strain>
    </source>
</reference>
<keyword evidence="4 7" id="KW-0548">Nucleotidyltransferase</keyword>
<feature type="domain" description="Nucleotidyl transferase" evidence="6">
    <location>
        <begin position="4"/>
        <end position="262"/>
    </location>
</feature>
<sequence length="268" mass="29774">MVRKAIIPAAGYGTRSLPITKVIPKEMFPLGLKPAIHYIVDEAVNSGIEQILIITSKSKDMIIDYFDYSLELDTFLKSQNKEHLVKKLALPKVKILFIRQPYARGLGDAIRLGKEFVGNEPFGVLLPDDIIIPSKQPALKELIDVHKETHGSVIGLKQVDQDCLKDYGVIQGKYSPDFIKIEDIVEKPKTKPPSNLAVVGRYIFTPEIFQSLATVKKGVGGEIQLTDAIKDLLASESVLGKVISGDRYDIGKLDEYVQLMNILSKDNN</sequence>
<dbReference type="GO" id="GO:0006011">
    <property type="term" value="P:UDP-alpha-D-glucose metabolic process"/>
    <property type="evidence" value="ECO:0007669"/>
    <property type="project" value="InterPro"/>
</dbReference>
<name>A0AA95MPG4_9BACI</name>
<comment type="similarity">
    <text evidence="1">Belongs to the UDPGP type 2 family.</text>
</comment>
<protein>
    <recommendedName>
        <fullName evidence="2">UTP--glucose-1-phosphate uridylyltransferase</fullName>
        <ecNumber evidence="2">2.7.7.9</ecNumber>
    </recommendedName>
</protein>
<evidence type="ECO:0000256" key="1">
    <source>
        <dbReference type="ARBA" id="ARBA00006890"/>
    </source>
</evidence>
<dbReference type="InterPro" id="IPR029044">
    <property type="entry name" value="Nucleotide-diphossugar_trans"/>
</dbReference>
<evidence type="ECO:0000259" key="6">
    <source>
        <dbReference type="Pfam" id="PF00483"/>
    </source>
</evidence>
<dbReference type="GO" id="GO:0003983">
    <property type="term" value="F:UTP:glucose-1-phosphate uridylyltransferase activity"/>
    <property type="evidence" value="ECO:0007669"/>
    <property type="project" value="UniProtKB-EC"/>
</dbReference>
<evidence type="ECO:0000256" key="2">
    <source>
        <dbReference type="ARBA" id="ARBA00012415"/>
    </source>
</evidence>
<evidence type="ECO:0000256" key="5">
    <source>
        <dbReference type="ARBA" id="ARBA00048128"/>
    </source>
</evidence>
<keyword evidence="8" id="KW-1185">Reference proteome</keyword>
<dbReference type="PANTHER" id="PTHR43197">
    <property type="entry name" value="UTP--GLUCOSE-1-PHOSPHATE URIDYLYLTRANSFERASE"/>
    <property type="match status" value="1"/>
</dbReference>
<dbReference type="KEGG" id="nnv:QNH39_06755"/>
<dbReference type="Proteomes" id="UP001178288">
    <property type="component" value="Chromosome"/>
</dbReference>
<proteinExistence type="inferred from homology"/>
<dbReference type="EMBL" id="CP126114">
    <property type="protein sequence ID" value="WHY87541.1"/>
    <property type="molecule type" value="Genomic_DNA"/>
</dbReference>
<comment type="catalytic activity">
    <reaction evidence="5">
        <text>alpha-D-glucose 1-phosphate + UTP + H(+) = UDP-alpha-D-glucose + diphosphate</text>
        <dbReference type="Rhea" id="RHEA:19889"/>
        <dbReference type="ChEBI" id="CHEBI:15378"/>
        <dbReference type="ChEBI" id="CHEBI:33019"/>
        <dbReference type="ChEBI" id="CHEBI:46398"/>
        <dbReference type="ChEBI" id="CHEBI:58601"/>
        <dbReference type="ChEBI" id="CHEBI:58885"/>
        <dbReference type="EC" id="2.7.7.9"/>
    </reaction>
</comment>
<evidence type="ECO:0000313" key="8">
    <source>
        <dbReference type="Proteomes" id="UP001178288"/>
    </source>
</evidence>
<evidence type="ECO:0000256" key="3">
    <source>
        <dbReference type="ARBA" id="ARBA00022679"/>
    </source>
</evidence>
<dbReference type="Pfam" id="PF00483">
    <property type="entry name" value="NTP_transferase"/>
    <property type="match status" value="1"/>
</dbReference>
<dbReference type="Gene3D" id="3.90.550.10">
    <property type="entry name" value="Spore Coat Polysaccharide Biosynthesis Protein SpsA, Chain A"/>
    <property type="match status" value="1"/>
</dbReference>
<dbReference type="InterPro" id="IPR005835">
    <property type="entry name" value="NTP_transferase_dom"/>
</dbReference>
<evidence type="ECO:0000313" key="7">
    <source>
        <dbReference type="EMBL" id="WHY87541.1"/>
    </source>
</evidence>
<dbReference type="RefSeq" id="WP_066083809.1">
    <property type="nucleotide sequence ID" value="NZ_CP126114.1"/>
</dbReference>
<dbReference type="PANTHER" id="PTHR43197:SF1">
    <property type="entry name" value="UTP--GLUCOSE-1-PHOSPHATE URIDYLYLTRANSFERASE"/>
    <property type="match status" value="1"/>
</dbReference>
<dbReference type="AlphaFoldDB" id="A0AA95MPG4"/>
<dbReference type="EC" id="2.7.7.9" evidence="2"/>